<dbReference type="Gene3D" id="1.10.860.10">
    <property type="entry name" value="DNAb Helicase, Chain A"/>
    <property type="match status" value="1"/>
</dbReference>
<dbReference type="InterPro" id="IPR007692">
    <property type="entry name" value="DNA_helicase_DnaB"/>
</dbReference>
<dbReference type="InterPro" id="IPR016136">
    <property type="entry name" value="DNA_helicase_N/primase_C"/>
</dbReference>
<dbReference type="InterPro" id="IPR036185">
    <property type="entry name" value="DNA_heli_DnaB-like_N_sf"/>
</dbReference>
<evidence type="ECO:0000313" key="14">
    <source>
        <dbReference type="EMBL" id="PJE73179.1"/>
    </source>
</evidence>
<dbReference type="GO" id="GO:1990077">
    <property type="term" value="C:primosome complex"/>
    <property type="evidence" value="ECO:0007669"/>
    <property type="project" value="UniProtKB-UniRule"/>
</dbReference>
<dbReference type="InterPro" id="IPR003593">
    <property type="entry name" value="AAA+_ATPase"/>
</dbReference>
<keyword evidence="4 12" id="KW-0547">Nucleotide-binding</keyword>
<dbReference type="CDD" id="cd00984">
    <property type="entry name" value="DnaB_C"/>
    <property type="match status" value="1"/>
</dbReference>
<evidence type="ECO:0000256" key="2">
    <source>
        <dbReference type="ARBA" id="ARBA00022515"/>
    </source>
</evidence>
<dbReference type="FunFam" id="1.10.860.10:FF:000001">
    <property type="entry name" value="Replicative DNA helicase"/>
    <property type="match status" value="1"/>
</dbReference>
<dbReference type="InterPro" id="IPR027417">
    <property type="entry name" value="P-loop_NTPase"/>
</dbReference>
<evidence type="ECO:0000256" key="8">
    <source>
        <dbReference type="ARBA" id="ARBA00023125"/>
    </source>
</evidence>
<dbReference type="GO" id="GO:0006269">
    <property type="term" value="P:DNA replication, synthesis of primer"/>
    <property type="evidence" value="ECO:0007669"/>
    <property type="project" value="UniProtKB-UniRule"/>
</dbReference>
<evidence type="ECO:0000256" key="1">
    <source>
        <dbReference type="ARBA" id="ARBA00008428"/>
    </source>
</evidence>
<dbReference type="EMBL" id="PFEP01000020">
    <property type="protein sequence ID" value="PJE73179.1"/>
    <property type="molecule type" value="Genomic_DNA"/>
</dbReference>
<evidence type="ECO:0000256" key="12">
    <source>
        <dbReference type="RuleBase" id="RU362085"/>
    </source>
</evidence>
<evidence type="ECO:0000256" key="7">
    <source>
        <dbReference type="ARBA" id="ARBA00022840"/>
    </source>
</evidence>
<evidence type="ECO:0000256" key="3">
    <source>
        <dbReference type="ARBA" id="ARBA00022705"/>
    </source>
</evidence>
<protein>
    <recommendedName>
        <fullName evidence="11 12">Replicative DNA helicase</fullName>
        <ecNumber evidence="11 12">5.6.2.3</ecNumber>
    </recommendedName>
</protein>
<comment type="catalytic activity">
    <reaction evidence="10 12">
        <text>ATP + H2O = ADP + phosphate + H(+)</text>
        <dbReference type="Rhea" id="RHEA:13065"/>
        <dbReference type="ChEBI" id="CHEBI:15377"/>
        <dbReference type="ChEBI" id="CHEBI:15378"/>
        <dbReference type="ChEBI" id="CHEBI:30616"/>
        <dbReference type="ChEBI" id="CHEBI:43474"/>
        <dbReference type="ChEBI" id="CHEBI:456216"/>
        <dbReference type="EC" id="5.6.2.3"/>
    </reaction>
</comment>
<evidence type="ECO:0000256" key="11">
    <source>
        <dbReference type="NCBIfam" id="TIGR00665"/>
    </source>
</evidence>
<dbReference type="PANTHER" id="PTHR30153:SF2">
    <property type="entry name" value="REPLICATIVE DNA HELICASE"/>
    <property type="match status" value="1"/>
</dbReference>
<keyword evidence="2 12" id="KW-0639">Primosome</keyword>
<dbReference type="SUPFAM" id="SSF48024">
    <property type="entry name" value="N-terminal domain of DnaB helicase"/>
    <property type="match status" value="1"/>
</dbReference>
<proteinExistence type="inferred from homology"/>
<reference evidence="15" key="1">
    <citation type="submission" date="2017-09" db="EMBL/GenBank/DDBJ databases">
        <title>Depth-based differentiation of microbial function through sediment-hosted aquifers and enrichment of novel symbionts in the deep terrestrial subsurface.</title>
        <authorList>
            <person name="Probst A.J."/>
            <person name="Ladd B."/>
            <person name="Jarett J.K."/>
            <person name="Geller-Mcgrath D.E."/>
            <person name="Sieber C.M.K."/>
            <person name="Emerson J.B."/>
            <person name="Anantharaman K."/>
            <person name="Thomas B.C."/>
            <person name="Malmstrom R."/>
            <person name="Stieglmeier M."/>
            <person name="Klingl A."/>
            <person name="Woyke T."/>
            <person name="Ryan C.M."/>
            <person name="Banfield J.F."/>
        </authorList>
    </citation>
    <scope>NUCLEOTIDE SEQUENCE [LARGE SCALE GENOMIC DNA]</scope>
</reference>
<comment type="caution">
    <text evidence="14">The sequence shown here is derived from an EMBL/GenBank/DDBJ whole genome shotgun (WGS) entry which is preliminary data.</text>
</comment>
<comment type="similarity">
    <text evidence="1 12">Belongs to the helicase family. DnaB subfamily.</text>
</comment>
<evidence type="ECO:0000256" key="9">
    <source>
        <dbReference type="ARBA" id="ARBA00023235"/>
    </source>
</evidence>
<comment type="function">
    <text evidence="12">The main replicative DNA helicase, it participates in initiation and elongation during chromosome replication. Travels ahead of the DNA replisome, separating dsDNA into templates for DNA synthesis. A processive ATP-dependent 5'-3' DNA helicase it has DNA-dependent ATPase activity.</text>
</comment>
<dbReference type="InterPro" id="IPR007694">
    <property type="entry name" value="DNA_helicase_DnaB-like_C"/>
</dbReference>
<dbReference type="NCBIfam" id="NF004384">
    <property type="entry name" value="PRK05748.1"/>
    <property type="match status" value="1"/>
</dbReference>
<dbReference type="AlphaFoldDB" id="A0A2M8L987"/>
<evidence type="ECO:0000256" key="5">
    <source>
        <dbReference type="ARBA" id="ARBA00022801"/>
    </source>
</evidence>
<evidence type="ECO:0000256" key="6">
    <source>
        <dbReference type="ARBA" id="ARBA00022806"/>
    </source>
</evidence>
<evidence type="ECO:0000259" key="13">
    <source>
        <dbReference type="PROSITE" id="PS51199"/>
    </source>
</evidence>
<name>A0A2M8L987_9BACT</name>
<dbReference type="PANTHER" id="PTHR30153">
    <property type="entry name" value="REPLICATIVE DNA HELICASE DNAB"/>
    <property type="match status" value="1"/>
</dbReference>
<dbReference type="GO" id="GO:0043139">
    <property type="term" value="F:5'-3' DNA helicase activity"/>
    <property type="evidence" value="ECO:0007669"/>
    <property type="project" value="UniProtKB-EC"/>
</dbReference>
<dbReference type="GO" id="GO:0005829">
    <property type="term" value="C:cytosol"/>
    <property type="evidence" value="ECO:0007669"/>
    <property type="project" value="TreeGrafter"/>
</dbReference>
<sequence>MIRIPPHNLEAEISTLGALMIHSDAVTNVIEILNPEDFYDTKHQLIYKAIYDLTQNNSPIDILSVSARLKEKKAIKKIGGSAYLTELVNSVPTASNARYYAEIVQKNKILRDLISTSDYIAQLGYQAEEDVDSLLDQAQQKIFSISKTSSNKFFELKNLLGEAWERIDRLNKSQGELRGIPTGFDELDKKLAGLQKSDLVILAARPSVGKTSLALDIARNAAVYHGIPVGIFSLEMAAHQVVDRLLAAEGHVDLWRLRNGRLSEKDGDFAKISEALERLSKAPIFIDDEPSSNILQMRSKARRLQAEHNIGLLVVDYLQLMMPRRENDSPVQQMTENSRFLKSLARELNIPVLAISQLSRAVEQRRPPIPRLSDLRDSGSIEQDADVVMFIYREDKYKKDTPKQNIAEILIEKHRNGPTGRAELYFNPEKTSFMNIEKGLTDNVLPENPTEPF</sequence>
<keyword evidence="9" id="KW-0413">Isomerase</keyword>
<keyword evidence="6 12" id="KW-0347">Helicase</keyword>
<evidence type="ECO:0000313" key="15">
    <source>
        <dbReference type="Proteomes" id="UP000230603"/>
    </source>
</evidence>
<dbReference type="InterPro" id="IPR007693">
    <property type="entry name" value="DNA_helicase_DnaB-like_N"/>
</dbReference>
<organism evidence="14 15">
    <name type="scientific">Candidatus Tagabacteria bacterium CG10_big_fil_rev_8_21_14_0_10_40_13</name>
    <dbReference type="NCBI Taxonomy" id="1975022"/>
    <lineage>
        <taxon>Bacteria</taxon>
        <taxon>Candidatus Tagaibacteriota</taxon>
    </lineage>
</organism>
<dbReference type="SUPFAM" id="SSF52540">
    <property type="entry name" value="P-loop containing nucleoside triphosphate hydrolases"/>
    <property type="match status" value="1"/>
</dbReference>
<keyword evidence="8 12" id="KW-0238">DNA-binding</keyword>
<dbReference type="Proteomes" id="UP000230603">
    <property type="component" value="Unassembled WGS sequence"/>
</dbReference>
<keyword evidence="5 12" id="KW-0378">Hydrolase</keyword>
<evidence type="ECO:0000256" key="4">
    <source>
        <dbReference type="ARBA" id="ARBA00022741"/>
    </source>
</evidence>
<feature type="domain" description="SF4 helicase" evidence="13">
    <location>
        <begin position="173"/>
        <end position="440"/>
    </location>
</feature>
<dbReference type="Gene3D" id="3.40.50.300">
    <property type="entry name" value="P-loop containing nucleotide triphosphate hydrolases"/>
    <property type="match status" value="1"/>
</dbReference>
<dbReference type="SMART" id="SM00382">
    <property type="entry name" value="AAA"/>
    <property type="match status" value="1"/>
</dbReference>
<dbReference type="PROSITE" id="PS51199">
    <property type="entry name" value="SF4_HELICASE"/>
    <property type="match status" value="1"/>
</dbReference>
<keyword evidence="7 12" id="KW-0067">ATP-binding</keyword>
<evidence type="ECO:0000256" key="10">
    <source>
        <dbReference type="ARBA" id="ARBA00048954"/>
    </source>
</evidence>
<dbReference type="GO" id="GO:0016887">
    <property type="term" value="F:ATP hydrolysis activity"/>
    <property type="evidence" value="ECO:0007669"/>
    <property type="project" value="RHEA"/>
</dbReference>
<gene>
    <name evidence="14" type="primary">dnaB</name>
    <name evidence="14" type="ORF">COV00_01225</name>
</gene>
<dbReference type="EC" id="5.6.2.3" evidence="11 12"/>
<accession>A0A2M8L987</accession>
<dbReference type="NCBIfam" id="TIGR00665">
    <property type="entry name" value="DnaB"/>
    <property type="match status" value="1"/>
</dbReference>
<dbReference type="Pfam" id="PF00772">
    <property type="entry name" value="DnaB"/>
    <property type="match status" value="1"/>
</dbReference>
<dbReference type="GO" id="GO:0003677">
    <property type="term" value="F:DNA binding"/>
    <property type="evidence" value="ECO:0007669"/>
    <property type="project" value="UniProtKB-UniRule"/>
</dbReference>
<dbReference type="GO" id="GO:0005524">
    <property type="term" value="F:ATP binding"/>
    <property type="evidence" value="ECO:0007669"/>
    <property type="project" value="UniProtKB-UniRule"/>
</dbReference>
<keyword evidence="3 12" id="KW-0235">DNA replication</keyword>
<dbReference type="Pfam" id="PF03796">
    <property type="entry name" value="DnaB_C"/>
    <property type="match status" value="1"/>
</dbReference>